<name>A0A090RW46_9VIBR</name>
<proteinExistence type="predicted"/>
<gene>
    <name evidence="1" type="ORF">JCM19235_1031</name>
</gene>
<protein>
    <submittedName>
        <fullName evidence="1">Uncharacterized protein</fullName>
    </submittedName>
</protein>
<accession>A0A090RW46</accession>
<sequence length="50" mass="5658">MPIDAQLKYFLLIIAIKKPKALLSVPSMVRLPVRLLEVLLMAVMVRKLAL</sequence>
<dbReference type="STRING" id="990268.JCM19235_1031"/>
<keyword evidence="2" id="KW-1185">Reference proteome</keyword>
<dbReference type="AlphaFoldDB" id="A0A090RW46"/>
<evidence type="ECO:0000313" key="1">
    <source>
        <dbReference type="EMBL" id="GAL19675.1"/>
    </source>
</evidence>
<dbReference type="Proteomes" id="UP000029228">
    <property type="component" value="Unassembled WGS sequence"/>
</dbReference>
<evidence type="ECO:0000313" key="2">
    <source>
        <dbReference type="Proteomes" id="UP000029228"/>
    </source>
</evidence>
<organism evidence="1 2">
    <name type="scientific">Vibrio maritimus</name>
    <dbReference type="NCBI Taxonomy" id="990268"/>
    <lineage>
        <taxon>Bacteria</taxon>
        <taxon>Pseudomonadati</taxon>
        <taxon>Pseudomonadota</taxon>
        <taxon>Gammaproteobacteria</taxon>
        <taxon>Vibrionales</taxon>
        <taxon>Vibrionaceae</taxon>
        <taxon>Vibrio</taxon>
    </lineage>
</organism>
<reference evidence="1 2" key="2">
    <citation type="submission" date="2014-09" db="EMBL/GenBank/DDBJ databases">
        <authorList>
            <consortium name="NBRP consortium"/>
            <person name="Sawabe T."/>
            <person name="Meirelles P."/>
            <person name="Nakanishi M."/>
            <person name="Sayaka M."/>
            <person name="Hattori M."/>
            <person name="Ohkuma M."/>
        </authorList>
    </citation>
    <scope>NUCLEOTIDE SEQUENCE [LARGE SCALE GENOMIC DNA]</scope>
    <source>
        <strain evidence="2">JCM19235</strain>
    </source>
</reference>
<dbReference type="EMBL" id="BBMR01000004">
    <property type="protein sequence ID" value="GAL19675.1"/>
    <property type="molecule type" value="Genomic_DNA"/>
</dbReference>
<comment type="caution">
    <text evidence="1">The sequence shown here is derived from an EMBL/GenBank/DDBJ whole genome shotgun (WGS) entry which is preliminary data.</text>
</comment>
<reference evidence="1 2" key="1">
    <citation type="submission" date="2014-09" db="EMBL/GenBank/DDBJ databases">
        <title>Vibrio maritimus JCM 19235. (C45) whole genome shotgun sequence.</title>
        <authorList>
            <person name="Sawabe T."/>
            <person name="Meirelles P."/>
            <person name="Nakanishi M."/>
            <person name="Sayaka M."/>
            <person name="Hattori M."/>
            <person name="Ohkuma M."/>
        </authorList>
    </citation>
    <scope>NUCLEOTIDE SEQUENCE [LARGE SCALE GENOMIC DNA]</scope>
    <source>
        <strain evidence="2">JCM19235</strain>
    </source>
</reference>